<dbReference type="PROSITE" id="PS51257">
    <property type="entry name" value="PROKAR_LIPOPROTEIN"/>
    <property type="match status" value="1"/>
</dbReference>
<dbReference type="Proteomes" id="UP000198345">
    <property type="component" value="Unassembled WGS sequence"/>
</dbReference>
<comment type="caution">
    <text evidence="1">The sequence shown here is derived from an EMBL/GenBank/DDBJ whole genome shotgun (WGS) entry which is preliminary data.</text>
</comment>
<protein>
    <submittedName>
        <fullName evidence="1">Uncharacterized protein</fullName>
    </submittedName>
</protein>
<evidence type="ECO:0000313" key="1">
    <source>
        <dbReference type="EMBL" id="OXA85700.1"/>
    </source>
</evidence>
<keyword evidence="2" id="KW-1185">Reference proteome</keyword>
<gene>
    <name evidence="1" type="ORF">B0A66_19045</name>
</gene>
<dbReference type="RefSeq" id="WP_089051449.1">
    <property type="nucleotide sequence ID" value="NZ_FXTV01000013.1"/>
</dbReference>
<dbReference type="OrthoDB" id="1450747at2"/>
<sequence length="168" mass="19292">MKKIIILTLYFFAFVLQSCDDKTKKQGQVEIQKTIETKNGSVFENNVQSKNKKNDNIVLGEDISEINAYAKRIYKINGVIYIDLDLVEIRYPTKGEWDAGDREIVNNNPKIRTYVIDNNTSILSNVCKELKSSELFQIRESVLKDKNIIIIGRSENGKMQEINFGCYG</sequence>
<name>A0A226GWP2_9FLAO</name>
<dbReference type="EMBL" id="MUGW01000048">
    <property type="protein sequence ID" value="OXA85700.1"/>
    <property type="molecule type" value="Genomic_DNA"/>
</dbReference>
<proteinExistence type="predicted"/>
<organism evidence="1 2">
    <name type="scientific">Flavobacterium hercynium</name>
    <dbReference type="NCBI Taxonomy" id="387094"/>
    <lineage>
        <taxon>Bacteria</taxon>
        <taxon>Pseudomonadati</taxon>
        <taxon>Bacteroidota</taxon>
        <taxon>Flavobacteriia</taxon>
        <taxon>Flavobacteriales</taxon>
        <taxon>Flavobacteriaceae</taxon>
        <taxon>Flavobacterium</taxon>
    </lineage>
</organism>
<reference evidence="1 2" key="1">
    <citation type="submission" date="2016-11" db="EMBL/GenBank/DDBJ databases">
        <title>Whole genomes of Flavobacteriaceae.</title>
        <authorList>
            <person name="Stine C."/>
            <person name="Li C."/>
            <person name="Tadesse D."/>
        </authorList>
    </citation>
    <scope>NUCLEOTIDE SEQUENCE [LARGE SCALE GENOMIC DNA]</scope>
    <source>
        <strain evidence="1 2">DSM 18292</strain>
    </source>
</reference>
<accession>A0A226GWP2</accession>
<evidence type="ECO:0000313" key="2">
    <source>
        <dbReference type="Proteomes" id="UP000198345"/>
    </source>
</evidence>
<dbReference type="AlphaFoldDB" id="A0A226GWP2"/>